<evidence type="ECO:0000313" key="3">
    <source>
        <dbReference type="Proteomes" id="UP001163046"/>
    </source>
</evidence>
<feature type="chain" id="PRO_5040962890" description="Glucosyltransferase" evidence="1">
    <location>
        <begin position="19"/>
        <end position="73"/>
    </location>
</feature>
<protein>
    <recommendedName>
        <fullName evidence="4">Glucosyltransferase</fullName>
    </recommendedName>
</protein>
<organism evidence="2 3">
    <name type="scientific">Desmophyllum pertusum</name>
    <dbReference type="NCBI Taxonomy" id="174260"/>
    <lineage>
        <taxon>Eukaryota</taxon>
        <taxon>Metazoa</taxon>
        <taxon>Cnidaria</taxon>
        <taxon>Anthozoa</taxon>
        <taxon>Hexacorallia</taxon>
        <taxon>Scleractinia</taxon>
        <taxon>Caryophylliina</taxon>
        <taxon>Caryophylliidae</taxon>
        <taxon>Desmophyllum</taxon>
    </lineage>
</organism>
<comment type="caution">
    <text evidence="2">The sequence shown here is derived from an EMBL/GenBank/DDBJ whole genome shotgun (WGS) entry which is preliminary data.</text>
</comment>
<dbReference type="SUPFAM" id="SSF53756">
    <property type="entry name" value="UDP-Glycosyltransferase/glycogen phosphorylase"/>
    <property type="match status" value="1"/>
</dbReference>
<name>A0A9W9YDF3_9CNID</name>
<dbReference type="EMBL" id="MU827784">
    <property type="protein sequence ID" value="KAJ7334419.1"/>
    <property type="molecule type" value="Genomic_DNA"/>
</dbReference>
<sequence length="73" mass="8303">MAAFRMLVFLAIFSSCLAANFVMFPMFGRSHYMFVARLGQELAERGHQVKIFVEQARVSPQTIQTYACSMMTS</sequence>
<keyword evidence="1" id="KW-0732">Signal</keyword>
<feature type="signal peptide" evidence="1">
    <location>
        <begin position="1"/>
        <end position="18"/>
    </location>
</feature>
<evidence type="ECO:0008006" key="4">
    <source>
        <dbReference type="Google" id="ProtNLM"/>
    </source>
</evidence>
<dbReference type="PROSITE" id="PS51257">
    <property type="entry name" value="PROKAR_LIPOPROTEIN"/>
    <property type="match status" value="1"/>
</dbReference>
<proteinExistence type="predicted"/>
<evidence type="ECO:0000256" key="1">
    <source>
        <dbReference type="SAM" id="SignalP"/>
    </source>
</evidence>
<accession>A0A9W9YDF3</accession>
<evidence type="ECO:0000313" key="2">
    <source>
        <dbReference type="EMBL" id="KAJ7334419.1"/>
    </source>
</evidence>
<dbReference type="AlphaFoldDB" id="A0A9W9YDF3"/>
<keyword evidence="3" id="KW-1185">Reference proteome</keyword>
<gene>
    <name evidence="2" type="ORF">OS493_014733</name>
</gene>
<reference evidence="2" key="1">
    <citation type="submission" date="2023-01" db="EMBL/GenBank/DDBJ databases">
        <title>Genome assembly of the deep-sea coral Lophelia pertusa.</title>
        <authorList>
            <person name="Herrera S."/>
            <person name="Cordes E."/>
        </authorList>
    </citation>
    <scope>NUCLEOTIDE SEQUENCE</scope>
    <source>
        <strain evidence="2">USNM1676648</strain>
        <tissue evidence="2">Polyp</tissue>
    </source>
</reference>
<dbReference type="Proteomes" id="UP001163046">
    <property type="component" value="Unassembled WGS sequence"/>
</dbReference>